<name>A0A316UTY5_9BASI</name>
<dbReference type="EMBL" id="KZ819664">
    <property type="protein sequence ID" value="PWN28760.1"/>
    <property type="molecule type" value="Genomic_DNA"/>
</dbReference>
<reference evidence="3 4" key="1">
    <citation type="journal article" date="2018" name="Mol. Biol. Evol.">
        <title>Broad Genomic Sampling Reveals a Smut Pathogenic Ancestry of the Fungal Clade Ustilaginomycotina.</title>
        <authorList>
            <person name="Kijpornyongpan T."/>
            <person name="Mondo S.J."/>
            <person name="Barry K."/>
            <person name="Sandor L."/>
            <person name="Lee J."/>
            <person name="Lipzen A."/>
            <person name="Pangilinan J."/>
            <person name="LaButti K."/>
            <person name="Hainaut M."/>
            <person name="Henrissat B."/>
            <person name="Grigoriev I.V."/>
            <person name="Spatafora J.W."/>
            <person name="Aime M.C."/>
        </authorList>
    </citation>
    <scope>NUCLEOTIDE SEQUENCE [LARGE SCALE GENOMIC DNA]</scope>
    <source>
        <strain evidence="3 4">MCA 5214</strain>
    </source>
</reference>
<feature type="coiled-coil region" evidence="1">
    <location>
        <begin position="129"/>
        <end position="159"/>
    </location>
</feature>
<keyword evidence="1" id="KW-0175">Coiled coil</keyword>
<feature type="region of interest" description="Disordered" evidence="2">
    <location>
        <begin position="77"/>
        <end position="128"/>
    </location>
</feature>
<feature type="compositionally biased region" description="Low complexity" evidence="2">
    <location>
        <begin position="161"/>
        <end position="188"/>
    </location>
</feature>
<evidence type="ECO:0000313" key="4">
    <source>
        <dbReference type="Proteomes" id="UP000245884"/>
    </source>
</evidence>
<feature type="region of interest" description="Disordered" evidence="2">
    <location>
        <begin position="1"/>
        <end position="28"/>
    </location>
</feature>
<sequence length="282" mass="31072">MTSPSPDATTHNQHAALTDPTTRTGQDTLNSLLIATGYKPLSIAMQETPQPVDQAVLAGHATVRVGVPVTADQPVQQHVNQPAAQDSHQDSDSQSALQHSKAASPIQVDSDSSSNDTDEERVPSYANVCDKLRAQNKALKRKLKERDELNTRLQQQLLNALRARTTTHTPRAPSTSTSRSTSNTTSTTARKRHGPEARIRSIWKHEQRDGHLSFKVTYADGASGDVRVLAGNPGLHEAIETYFNTPKAHNKKPVINRETYNRLKEADFDIRLARLMLGLRNK</sequence>
<feature type="compositionally biased region" description="Low complexity" evidence="2">
    <location>
        <begin position="81"/>
        <end position="100"/>
    </location>
</feature>
<dbReference type="RefSeq" id="XP_025363372.1">
    <property type="nucleotide sequence ID" value="XM_025505595.1"/>
</dbReference>
<organism evidence="3 4">
    <name type="scientific">Jaminaea rosea</name>
    <dbReference type="NCBI Taxonomy" id="1569628"/>
    <lineage>
        <taxon>Eukaryota</taxon>
        <taxon>Fungi</taxon>
        <taxon>Dikarya</taxon>
        <taxon>Basidiomycota</taxon>
        <taxon>Ustilaginomycotina</taxon>
        <taxon>Exobasidiomycetes</taxon>
        <taxon>Microstromatales</taxon>
        <taxon>Microstromatales incertae sedis</taxon>
        <taxon>Jaminaea</taxon>
    </lineage>
</organism>
<dbReference type="AlphaFoldDB" id="A0A316UTY5"/>
<dbReference type="Proteomes" id="UP000245884">
    <property type="component" value="Unassembled WGS sequence"/>
</dbReference>
<protein>
    <submittedName>
        <fullName evidence="3">Uncharacterized protein</fullName>
    </submittedName>
</protein>
<dbReference type="GeneID" id="37027418"/>
<evidence type="ECO:0000313" key="3">
    <source>
        <dbReference type="EMBL" id="PWN28760.1"/>
    </source>
</evidence>
<evidence type="ECO:0000256" key="2">
    <source>
        <dbReference type="SAM" id="MobiDB-lite"/>
    </source>
</evidence>
<feature type="region of interest" description="Disordered" evidence="2">
    <location>
        <begin position="161"/>
        <end position="196"/>
    </location>
</feature>
<gene>
    <name evidence="3" type="ORF">BDZ90DRAFT_230769</name>
</gene>
<proteinExistence type="predicted"/>
<evidence type="ECO:0000256" key="1">
    <source>
        <dbReference type="SAM" id="Coils"/>
    </source>
</evidence>
<keyword evidence="4" id="KW-1185">Reference proteome</keyword>
<accession>A0A316UTY5</accession>
<feature type="non-terminal residue" evidence="3">
    <location>
        <position position="1"/>
    </location>
</feature>